<reference evidence="1 2" key="1">
    <citation type="submission" date="2019-11" db="EMBL/GenBank/DDBJ databases">
        <authorList>
            <person name="Cao P."/>
        </authorList>
    </citation>
    <scope>NUCLEOTIDE SEQUENCE [LARGE SCALE GENOMIC DNA]</scope>
    <source>
        <strain evidence="1 2">NEAU-AAG5</strain>
    </source>
</reference>
<accession>A0A7K1LAV6</accession>
<evidence type="ECO:0000313" key="1">
    <source>
        <dbReference type="EMBL" id="MUN41376.1"/>
    </source>
</evidence>
<comment type="caution">
    <text evidence="1">The sequence shown here is derived from an EMBL/GenBank/DDBJ whole genome shotgun (WGS) entry which is preliminary data.</text>
</comment>
<dbReference type="AlphaFoldDB" id="A0A7K1LAV6"/>
<protein>
    <recommendedName>
        <fullName evidence="3">FXSXX-COOH protein</fullName>
    </recommendedName>
</protein>
<proteinExistence type="predicted"/>
<evidence type="ECO:0008006" key="3">
    <source>
        <dbReference type="Google" id="ProtNLM"/>
    </source>
</evidence>
<keyword evidence="2" id="KW-1185">Reference proteome</keyword>
<dbReference type="RefSeq" id="WP_156220548.1">
    <property type="nucleotide sequence ID" value="NZ_WOFH01000014.1"/>
</dbReference>
<evidence type="ECO:0000313" key="2">
    <source>
        <dbReference type="Proteomes" id="UP000432015"/>
    </source>
</evidence>
<dbReference type="EMBL" id="WOFH01000014">
    <property type="protein sequence ID" value="MUN41376.1"/>
    <property type="molecule type" value="Genomic_DNA"/>
</dbReference>
<gene>
    <name evidence="1" type="ORF">GNZ18_33000</name>
</gene>
<sequence length="61" mass="6663">MATNTATTYPEPRVLDLRDMTLAELADDEEAARIVARLTRTDAPKAEGAEPVRVAAFNSFI</sequence>
<organism evidence="1 2">
    <name type="scientific">Actinomadura litoris</name>
    <dbReference type="NCBI Taxonomy" id="2678616"/>
    <lineage>
        <taxon>Bacteria</taxon>
        <taxon>Bacillati</taxon>
        <taxon>Actinomycetota</taxon>
        <taxon>Actinomycetes</taxon>
        <taxon>Streptosporangiales</taxon>
        <taxon>Thermomonosporaceae</taxon>
        <taxon>Actinomadura</taxon>
    </lineage>
</organism>
<dbReference type="Proteomes" id="UP000432015">
    <property type="component" value="Unassembled WGS sequence"/>
</dbReference>
<name>A0A7K1LAV6_9ACTN</name>